<keyword evidence="11" id="KW-1185">Reference proteome</keyword>
<feature type="region of interest" description="Disordered" evidence="8">
    <location>
        <begin position="65"/>
        <end position="1167"/>
    </location>
</feature>
<feature type="compositionally biased region" description="Basic and acidic residues" evidence="8">
    <location>
        <begin position="937"/>
        <end position="950"/>
    </location>
</feature>
<evidence type="ECO:0000256" key="3">
    <source>
        <dbReference type="ARBA" id="ARBA00010042"/>
    </source>
</evidence>
<evidence type="ECO:0000256" key="2">
    <source>
        <dbReference type="ARBA" id="ARBA00004186"/>
    </source>
</evidence>
<feature type="compositionally biased region" description="Basic and acidic residues" evidence="8">
    <location>
        <begin position="411"/>
        <end position="421"/>
    </location>
</feature>
<feature type="compositionally biased region" description="Polar residues" evidence="8">
    <location>
        <begin position="187"/>
        <end position="197"/>
    </location>
</feature>
<evidence type="ECO:0000313" key="11">
    <source>
        <dbReference type="Proteomes" id="UP000184073"/>
    </source>
</evidence>
<dbReference type="Gene3D" id="6.10.250.2990">
    <property type="match status" value="1"/>
</dbReference>
<dbReference type="GO" id="GO:0005634">
    <property type="term" value="C:nucleus"/>
    <property type="evidence" value="ECO:0007669"/>
    <property type="project" value="UniProtKB-SubCell"/>
</dbReference>
<reference evidence="11" key="1">
    <citation type="journal article" date="2017" name="Genome Biol.">
        <title>Comparative genomics reveals high biological diversity and specific adaptations in the industrially and medically important fungal genus Aspergillus.</title>
        <authorList>
            <person name="de Vries R.P."/>
            <person name="Riley R."/>
            <person name="Wiebenga A."/>
            <person name="Aguilar-Osorio G."/>
            <person name="Amillis S."/>
            <person name="Uchima C.A."/>
            <person name="Anderluh G."/>
            <person name="Asadollahi M."/>
            <person name="Askin M."/>
            <person name="Barry K."/>
            <person name="Battaglia E."/>
            <person name="Bayram O."/>
            <person name="Benocci T."/>
            <person name="Braus-Stromeyer S.A."/>
            <person name="Caldana C."/>
            <person name="Canovas D."/>
            <person name="Cerqueira G.C."/>
            <person name="Chen F."/>
            <person name="Chen W."/>
            <person name="Choi C."/>
            <person name="Clum A."/>
            <person name="Dos Santos R.A."/>
            <person name="Damasio A.R."/>
            <person name="Diallinas G."/>
            <person name="Emri T."/>
            <person name="Fekete E."/>
            <person name="Flipphi M."/>
            <person name="Freyberg S."/>
            <person name="Gallo A."/>
            <person name="Gournas C."/>
            <person name="Habgood R."/>
            <person name="Hainaut M."/>
            <person name="Harispe M.L."/>
            <person name="Henrissat B."/>
            <person name="Hilden K.S."/>
            <person name="Hope R."/>
            <person name="Hossain A."/>
            <person name="Karabika E."/>
            <person name="Karaffa L."/>
            <person name="Karanyi Z."/>
            <person name="Krasevec N."/>
            <person name="Kuo A."/>
            <person name="Kusch H."/>
            <person name="LaButti K."/>
            <person name="Lagendijk E.L."/>
            <person name="Lapidus A."/>
            <person name="Levasseur A."/>
            <person name="Lindquist E."/>
            <person name="Lipzen A."/>
            <person name="Logrieco A.F."/>
            <person name="MacCabe A."/>
            <person name="Maekelae M.R."/>
            <person name="Malavazi I."/>
            <person name="Melin P."/>
            <person name="Meyer V."/>
            <person name="Mielnichuk N."/>
            <person name="Miskei M."/>
            <person name="Molnar A.P."/>
            <person name="Mule G."/>
            <person name="Ngan C.Y."/>
            <person name="Orejas M."/>
            <person name="Orosz E."/>
            <person name="Ouedraogo J.P."/>
            <person name="Overkamp K.M."/>
            <person name="Park H.-S."/>
            <person name="Perrone G."/>
            <person name="Piumi F."/>
            <person name="Punt P.J."/>
            <person name="Ram A.F."/>
            <person name="Ramon A."/>
            <person name="Rauscher S."/>
            <person name="Record E."/>
            <person name="Riano-Pachon D.M."/>
            <person name="Robert V."/>
            <person name="Roehrig J."/>
            <person name="Ruller R."/>
            <person name="Salamov A."/>
            <person name="Salih N.S."/>
            <person name="Samson R.A."/>
            <person name="Sandor E."/>
            <person name="Sanguinetti M."/>
            <person name="Schuetze T."/>
            <person name="Sepcic K."/>
            <person name="Shelest E."/>
            <person name="Sherlock G."/>
            <person name="Sophianopoulou V."/>
            <person name="Squina F.M."/>
            <person name="Sun H."/>
            <person name="Susca A."/>
            <person name="Todd R.B."/>
            <person name="Tsang A."/>
            <person name="Unkles S.E."/>
            <person name="van de Wiele N."/>
            <person name="van Rossen-Uffink D."/>
            <person name="Oliveira J.V."/>
            <person name="Vesth T.C."/>
            <person name="Visser J."/>
            <person name="Yu J.-H."/>
            <person name="Zhou M."/>
            <person name="Andersen M.R."/>
            <person name="Archer D.B."/>
            <person name="Baker S.E."/>
            <person name="Benoit I."/>
            <person name="Brakhage A.A."/>
            <person name="Braus G.H."/>
            <person name="Fischer R."/>
            <person name="Frisvad J.C."/>
            <person name="Goldman G.H."/>
            <person name="Houbraken J."/>
            <person name="Oakley B."/>
            <person name="Pocsi I."/>
            <person name="Scazzocchio C."/>
            <person name="Seiboth B."/>
            <person name="vanKuyk P.A."/>
            <person name="Wortman J."/>
            <person name="Dyer P.S."/>
            <person name="Grigoriev I.V."/>
        </authorList>
    </citation>
    <scope>NUCLEOTIDE SEQUENCE [LARGE SCALE GENOMIC DNA]</scope>
    <source>
        <strain evidence="11">CBS 583.65</strain>
    </source>
</reference>
<comment type="subcellular location">
    <subcellularLocation>
        <location evidence="2">Cytoplasm</location>
        <location evidence="2">Cytoskeleton</location>
        <location evidence="2">Spindle</location>
    </subcellularLocation>
    <subcellularLocation>
        <location evidence="1">Nucleus</location>
    </subcellularLocation>
</comment>
<dbReference type="EMBL" id="KV878133">
    <property type="protein sequence ID" value="OJJ05811.1"/>
    <property type="molecule type" value="Genomic_DNA"/>
</dbReference>
<feature type="compositionally biased region" description="Polar residues" evidence="8">
    <location>
        <begin position="108"/>
        <end position="163"/>
    </location>
</feature>
<evidence type="ECO:0000256" key="7">
    <source>
        <dbReference type="ARBA" id="ARBA00023242"/>
    </source>
</evidence>
<feature type="compositionally biased region" description="Polar residues" evidence="8">
    <location>
        <begin position="374"/>
        <end position="390"/>
    </location>
</feature>
<feature type="compositionally biased region" description="Low complexity" evidence="8">
    <location>
        <begin position="820"/>
        <end position="846"/>
    </location>
</feature>
<evidence type="ECO:0000256" key="4">
    <source>
        <dbReference type="ARBA" id="ARBA00022490"/>
    </source>
</evidence>
<evidence type="ECO:0000259" key="9">
    <source>
        <dbReference type="Pfam" id="PF03941"/>
    </source>
</evidence>
<feature type="compositionally biased region" description="Basic and acidic residues" evidence="8">
    <location>
        <begin position="884"/>
        <end position="909"/>
    </location>
</feature>
<keyword evidence="5" id="KW-0159">Chromosome partition</keyword>
<feature type="compositionally biased region" description="Basic residues" evidence="8">
    <location>
        <begin position="70"/>
        <end position="81"/>
    </location>
</feature>
<feature type="compositionally biased region" description="Basic and acidic residues" evidence="8">
    <location>
        <begin position="678"/>
        <end position="739"/>
    </location>
</feature>
<dbReference type="Proteomes" id="UP000184073">
    <property type="component" value="Unassembled WGS sequence"/>
</dbReference>
<feature type="compositionally biased region" description="Low complexity" evidence="8">
    <location>
        <begin position="767"/>
        <end position="783"/>
    </location>
</feature>
<evidence type="ECO:0000256" key="5">
    <source>
        <dbReference type="ARBA" id="ARBA00022829"/>
    </source>
</evidence>
<feature type="compositionally biased region" description="Polar residues" evidence="8">
    <location>
        <begin position="1123"/>
        <end position="1141"/>
    </location>
</feature>
<dbReference type="OrthoDB" id="6123at2759"/>
<feature type="compositionally biased region" description="Polar residues" evidence="8">
    <location>
        <begin position="617"/>
        <end position="626"/>
    </location>
</feature>
<dbReference type="RefSeq" id="XP_040671573.1">
    <property type="nucleotide sequence ID" value="XM_040809279.1"/>
</dbReference>
<accession>A0A1L9PWA6</accession>
<feature type="compositionally biased region" description="Polar residues" evidence="8">
    <location>
        <begin position="951"/>
        <end position="985"/>
    </location>
</feature>
<gene>
    <name evidence="10" type="ORF">ASPVEDRAFT_199259</name>
</gene>
<keyword evidence="4" id="KW-0963">Cytoplasm</keyword>
<keyword evidence="7" id="KW-0539">Nucleus</keyword>
<feature type="compositionally biased region" description="Acidic residues" evidence="8">
    <location>
        <begin position="1149"/>
        <end position="1158"/>
    </location>
</feature>
<comment type="similarity">
    <text evidence="3">Belongs to the INCENP family.</text>
</comment>
<feature type="compositionally biased region" description="Basic and acidic residues" evidence="8">
    <location>
        <begin position="786"/>
        <end position="800"/>
    </location>
</feature>
<dbReference type="GO" id="GO:0005819">
    <property type="term" value="C:spindle"/>
    <property type="evidence" value="ECO:0007669"/>
    <property type="project" value="UniProtKB-SubCell"/>
</dbReference>
<dbReference type="PANTHER" id="PTHR13142">
    <property type="entry name" value="INNER CENTROMERE PROTEIN"/>
    <property type="match status" value="1"/>
</dbReference>
<feature type="compositionally biased region" description="Polar residues" evidence="8">
    <location>
        <begin position="747"/>
        <end position="759"/>
    </location>
</feature>
<dbReference type="GO" id="GO:0007059">
    <property type="term" value="P:chromosome segregation"/>
    <property type="evidence" value="ECO:0007669"/>
    <property type="project" value="UniProtKB-KW"/>
</dbReference>
<dbReference type="STRING" id="1036611.A0A1L9PWA6"/>
<feature type="compositionally biased region" description="Polar residues" evidence="8">
    <location>
        <begin position="578"/>
        <end position="605"/>
    </location>
</feature>
<dbReference type="AlphaFoldDB" id="A0A1L9PWA6"/>
<dbReference type="Pfam" id="PF03941">
    <property type="entry name" value="INCENP_ARK-bind"/>
    <property type="match status" value="1"/>
</dbReference>
<protein>
    <recommendedName>
        <fullName evidence="9">Inner centromere protein ARK-binding domain-containing protein</fullName>
    </recommendedName>
</protein>
<dbReference type="PANTHER" id="PTHR13142:SF1">
    <property type="entry name" value="INNER CENTROMERE PROTEIN"/>
    <property type="match status" value="1"/>
</dbReference>
<evidence type="ECO:0000256" key="8">
    <source>
        <dbReference type="SAM" id="MobiDB-lite"/>
    </source>
</evidence>
<feature type="compositionally biased region" description="Acidic residues" evidence="8">
    <location>
        <begin position="170"/>
        <end position="181"/>
    </location>
</feature>
<feature type="compositionally biased region" description="Basic and acidic residues" evidence="8">
    <location>
        <begin position="310"/>
        <end position="326"/>
    </location>
</feature>
<organism evidence="10 11">
    <name type="scientific">Aspergillus versicolor CBS 583.65</name>
    <dbReference type="NCBI Taxonomy" id="1036611"/>
    <lineage>
        <taxon>Eukaryota</taxon>
        <taxon>Fungi</taxon>
        <taxon>Dikarya</taxon>
        <taxon>Ascomycota</taxon>
        <taxon>Pezizomycotina</taxon>
        <taxon>Eurotiomycetes</taxon>
        <taxon>Eurotiomycetidae</taxon>
        <taxon>Eurotiales</taxon>
        <taxon>Aspergillaceae</taxon>
        <taxon>Aspergillus</taxon>
        <taxon>Aspergillus subgen. Nidulantes</taxon>
    </lineage>
</organism>
<feature type="compositionally biased region" description="Polar residues" evidence="8">
    <location>
        <begin position="519"/>
        <end position="535"/>
    </location>
</feature>
<feature type="compositionally biased region" description="Polar residues" evidence="8">
    <location>
        <begin position="1070"/>
        <end position="1087"/>
    </location>
</feature>
<feature type="compositionally biased region" description="Polar residues" evidence="8">
    <location>
        <begin position="300"/>
        <end position="309"/>
    </location>
</feature>
<feature type="compositionally biased region" description="Polar residues" evidence="8">
    <location>
        <begin position="546"/>
        <end position="569"/>
    </location>
</feature>
<dbReference type="GeneID" id="63724790"/>
<sequence>MAAAGARAQKPVGSAAWISAEKENCTQLVDQEMEEIEFPVRYEMEWLDEHMGEIFSNNQFNFTDAFKTPGKLRGKTPRTLRKRDPTENRVPLSEIFSSVKKNRADTKFSPSPAVQRSPTKAINAPSAPTSSTQGKSKAAESTQPQYPELPQNINSFSQYNTDSGYHGMQDDNDDDDDDDEVVLTQVAPESQLSTQPFDSEPITGNGEARRSSVGRRTTDASFHSAHEDVRHRGDTVEPMNIDSPKQPRKEDANAAEPAKDDDPKEDAIMEDRPANEPEAASAPDGREADLPVNDAEPSPVKTTSAQRVSLQEDKEPEKNDPEKDEMALDNLDDIGSPSDADSPERPPIRKSSLSFASLPAREPLGSKPLGGSRLSRTSNLDSIKPTTAAGSNYFGRQTGHRMTQAVDENPQAEKMDVDESKPTANEESDVDSKATKLHNKSSTQRLHEKISMLGKMQPSRPTKSIPAVANLSSVPVSYPELPAAQPEAKPEVSSSKQRDNTPPRSTPNADEDWVKPMSSPFQPYPSTAKAMTSKPSGPPTSDAPEQPSSPLKSAATQGTTRTHVRQTSEIPRGKSATPAFSSPQRYGHQKSASVNIDNKMTTTPIGSPHRQDGPLSASKSRLQSIVRSAKGLFTSSGGVSAAARQEASSPDEPRTQLQRAHTDIERTSQRPLSAHSPLRQEGRRTRSSTEREEKRKQQEIDERKREEEVLAAEKTRQEEKLRTTQQKATRERARTESEARGPATYPTLPSSPIRATQMKSSKDPELPAEAAPKAAAQPSAPQSTRPNDRRPTKPTREPQQKPKPQPVSIRVGSALSRQIPLASSMASASESSIPAPVPTPSTTKAASVKKKASNQSLHTASSNSSFKSSVSSQTQTQRKAQLASERKREQEEREARRKEDQRREMERKRAAQQSRAEAERRERQAEDPKKTAQMQAIEKRRLENARRLERQGSQQPETGPSHSDKTASQASQRETAGPNRPTSRLGSVLGRAINPPVPNPAKPPKRGLEEEQASHRAAAAKPGAMQPSGETKRRRTDDEENHAAMRPTMAPPIRQSNIRKEPAKKPSMYGNGQNAQAGSSIFKTGQPQRPGHPMDMAKYASGKIPFAESSNAAGPSQAHRTPGASSSKAPKQSPNYPNGENINLPEIATDSEDEDSEAEMLPVPNWAQPKELETLLRDQEGMEVDSIFGPIAPFSLEETFKADKRIKKFRDRTSSANWAGPDGLTQDEIRKDVAERQRLRMNGGWTFGM</sequence>
<evidence type="ECO:0000256" key="1">
    <source>
        <dbReference type="ARBA" id="ARBA00004123"/>
    </source>
</evidence>
<evidence type="ECO:0000256" key="6">
    <source>
        <dbReference type="ARBA" id="ARBA00023212"/>
    </source>
</evidence>
<feature type="domain" description="Inner centromere protein ARK-binding" evidence="9">
    <location>
        <begin position="1146"/>
        <end position="1200"/>
    </location>
</feature>
<proteinExistence type="inferred from homology"/>
<feature type="compositionally biased region" description="Basic and acidic residues" evidence="8">
    <location>
        <begin position="245"/>
        <end position="275"/>
    </location>
</feature>
<feature type="compositionally biased region" description="Basic and acidic residues" evidence="8">
    <location>
        <begin position="224"/>
        <end position="235"/>
    </location>
</feature>
<dbReference type="VEuPathDB" id="FungiDB:ASPVEDRAFT_199259"/>
<evidence type="ECO:0000313" key="10">
    <source>
        <dbReference type="EMBL" id="OJJ05811.1"/>
    </source>
</evidence>
<feature type="compositionally biased region" description="Low complexity" evidence="8">
    <location>
        <begin position="861"/>
        <end position="872"/>
    </location>
</feature>
<keyword evidence="6" id="KW-0206">Cytoskeleton</keyword>
<name>A0A1L9PWA6_ASPVE</name>
<feature type="compositionally biased region" description="Basic and acidic residues" evidence="8">
    <location>
        <begin position="916"/>
        <end position="930"/>
    </location>
</feature>
<dbReference type="InterPro" id="IPR005635">
    <property type="entry name" value="Inner_centromere_prot_ARK-bd"/>
</dbReference>